<proteinExistence type="predicted"/>
<protein>
    <submittedName>
        <fullName evidence="1">Uncharacterized protein</fullName>
    </submittedName>
</protein>
<dbReference type="EMBL" id="BPLR01013907">
    <property type="protein sequence ID" value="GIY64671.1"/>
    <property type="molecule type" value="Genomic_DNA"/>
</dbReference>
<evidence type="ECO:0000313" key="2">
    <source>
        <dbReference type="Proteomes" id="UP001054945"/>
    </source>
</evidence>
<name>A0AAV4V357_CAEEX</name>
<reference evidence="1 2" key="1">
    <citation type="submission" date="2021-06" db="EMBL/GenBank/DDBJ databases">
        <title>Caerostris extrusa draft genome.</title>
        <authorList>
            <person name="Kono N."/>
            <person name="Arakawa K."/>
        </authorList>
    </citation>
    <scope>NUCLEOTIDE SEQUENCE [LARGE SCALE GENOMIC DNA]</scope>
</reference>
<keyword evidence="2" id="KW-1185">Reference proteome</keyword>
<accession>A0AAV4V357</accession>
<dbReference type="AlphaFoldDB" id="A0AAV4V357"/>
<organism evidence="1 2">
    <name type="scientific">Caerostris extrusa</name>
    <name type="common">Bark spider</name>
    <name type="synonym">Caerostris bankana</name>
    <dbReference type="NCBI Taxonomy" id="172846"/>
    <lineage>
        <taxon>Eukaryota</taxon>
        <taxon>Metazoa</taxon>
        <taxon>Ecdysozoa</taxon>
        <taxon>Arthropoda</taxon>
        <taxon>Chelicerata</taxon>
        <taxon>Arachnida</taxon>
        <taxon>Araneae</taxon>
        <taxon>Araneomorphae</taxon>
        <taxon>Entelegynae</taxon>
        <taxon>Araneoidea</taxon>
        <taxon>Araneidae</taxon>
        <taxon>Caerostris</taxon>
    </lineage>
</organism>
<comment type="caution">
    <text evidence="1">The sequence shown here is derived from an EMBL/GenBank/DDBJ whole genome shotgun (WGS) entry which is preliminary data.</text>
</comment>
<dbReference type="Proteomes" id="UP001054945">
    <property type="component" value="Unassembled WGS sequence"/>
</dbReference>
<gene>
    <name evidence="1" type="ORF">CEXT_549271</name>
</gene>
<sequence>MASERIICQLEEKNWQEEEYSNIEQAAKCIRCGTFFSEKSSAPRCLLFCAAMSNPIRTMLPSLNYLGPQKVQKPSTEEAMQSEMWRSVWGNGASRLVSSSLFSQKTRFSGSVFSLASVVWSCCGTFKL</sequence>
<evidence type="ECO:0000313" key="1">
    <source>
        <dbReference type="EMBL" id="GIY64671.1"/>
    </source>
</evidence>